<gene>
    <name evidence="6" type="primary">psuG</name>
    <name evidence="7" type="ORF">ACFFJ2_01785</name>
</gene>
<comment type="cofactor">
    <cofactor evidence="6">
        <name>Mn(2+)</name>
        <dbReference type="ChEBI" id="CHEBI:29035"/>
    </cofactor>
    <text evidence="6">Binds 1 Mn(2+) ion per subunit.</text>
</comment>
<keyword evidence="1 6" id="KW-0479">Metal-binding</keyword>
<dbReference type="SUPFAM" id="SSF110581">
    <property type="entry name" value="Indigoidine synthase A-like"/>
    <property type="match status" value="1"/>
</dbReference>
<sequence length="307" mass="31444">MPLAVPLDIHPPVADALSTGRPVVALESTIITHGMPWPQNEDMAAAVEAIIVEEGATPATIAVIDGRLKIGLSPAERQALAQRDGAMKLSRADLAFALAEGRSGGTTVAATMLAAHLAGIAVFATGGIGGVHRGAETSFDISADLDELARTPVIVVSAGPKAILDIAKTLEVLETRGVPVVGYGTDAMPAFWSRESGLAAPLRLDTPEAIARFQRMRAALGIGGGVLVANPVPEADEIPADEMAGFIARAQADAEAAGITGKAVTPGLLSRILELTEGRSLATNIALVKNNARLAARIASALAARKD</sequence>
<dbReference type="Proteomes" id="UP001589755">
    <property type="component" value="Unassembled WGS sequence"/>
</dbReference>
<dbReference type="EMBL" id="JBHLXD010000002">
    <property type="protein sequence ID" value="MFC0207129.1"/>
    <property type="molecule type" value="Genomic_DNA"/>
</dbReference>
<dbReference type="InterPro" id="IPR022830">
    <property type="entry name" value="Indigdn_synthA-like"/>
</dbReference>
<evidence type="ECO:0000256" key="1">
    <source>
        <dbReference type="ARBA" id="ARBA00022723"/>
    </source>
</evidence>
<keyword evidence="4 6" id="KW-0456">Lyase</keyword>
<dbReference type="Gene3D" id="3.40.1790.10">
    <property type="entry name" value="Indigoidine synthase domain"/>
    <property type="match status" value="1"/>
</dbReference>
<feature type="binding site" evidence="6">
    <location>
        <position position="108"/>
    </location>
    <ligand>
        <name>substrate</name>
    </ligand>
</feature>
<protein>
    <recommendedName>
        <fullName evidence="6">Pseudouridine-5'-phosphate glycosidase</fullName>
        <shortName evidence="6">PsiMP glycosidase</shortName>
        <ecNumber evidence="6">4.2.1.70</ecNumber>
    </recommendedName>
</protein>
<dbReference type="EC" id="4.2.1.70" evidence="6"/>
<keyword evidence="2 6" id="KW-0378">Hydrolase</keyword>
<feature type="active site" description="Nucleophile" evidence="6">
    <location>
        <position position="161"/>
    </location>
</feature>
<feature type="binding site" evidence="6">
    <location>
        <position position="140"/>
    </location>
    <ligand>
        <name>Mn(2+)</name>
        <dbReference type="ChEBI" id="CHEBI:29035"/>
    </ligand>
</feature>
<evidence type="ECO:0000256" key="6">
    <source>
        <dbReference type="HAMAP-Rule" id="MF_01876"/>
    </source>
</evidence>
<comment type="subunit">
    <text evidence="6">Homotrimer.</text>
</comment>
<evidence type="ECO:0000313" key="7">
    <source>
        <dbReference type="EMBL" id="MFC0207129.1"/>
    </source>
</evidence>
<comment type="similarity">
    <text evidence="6">Belongs to the pseudouridine-5'-phosphate glycosidase family.</text>
</comment>
<keyword evidence="3 6" id="KW-0464">Manganese</keyword>
<feature type="active site" description="Proton donor" evidence="6">
    <location>
        <position position="27"/>
    </location>
</feature>
<dbReference type="PANTHER" id="PTHR42909:SF1">
    <property type="entry name" value="CARBOHYDRATE KINASE PFKB DOMAIN-CONTAINING PROTEIN"/>
    <property type="match status" value="1"/>
</dbReference>
<comment type="caution">
    <text evidence="7">The sequence shown here is derived from an EMBL/GenBank/DDBJ whole genome shotgun (WGS) entry which is preliminary data.</text>
</comment>
<evidence type="ECO:0000256" key="3">
    <source>
        <dbReference type="ARBA" id="ARBA00023211"/>
    </source>
</evidence>
<dbReference type="Pfam" id="PF04227">
    <property type="entry name" value="Indigoidine_A"/>
    <property type="match status" value="1"/>
</dbReference>
<evidence type="ECO:0000256" key="2">
    <source>
        <dbReference type="ARBA" id="ARBA00022801"/>
    </source>
</evidence>
<organism evidence="7 8">
    <name type="scientific">Chelativorans intermedius</name>
    <dbReference type="NCBI Taxonomy" id="515947"/>
    <lineage>
        <taxon>Bacteria</taxon>
        <taxon>Pseudomonadati</taxon>
        <taxon>Pseudomonadota</taxon>
        <taxon>Alphaproteobacteria</taxon>
        <taxon>Hyphomicrobiales</taxon>
        <taxon>Phyllobacteriaceae</taxon>
        <taxon>Chelativorans</taxon>
    </lineage>
</organism>
<comment type="function">
    <text evidence="6">Catalyzes the reversible cleavage of pseudouridine 5'-phosphate (PsiMP) to ribose 5-phosphate and uracil. Functions biologically in the cleavage direction, as part of a pseudouridine degradation pathway.</text>
</comment>
<keyword evidence="8" id="KW-1185">Reference proteome</keyword>
<name>A0ABV6D3B5_9HYPH</name>
<evidence type="ECO:0000256" key="5">
    <source>
        <dbReference type="ARBA" id="ARBA00023295"/>
    </source>
</evidence>
<feature type="binding site" evidence="6">
    <location>
        <begin position="142"/>
        <end position="144"/>
    </location>
    <ligand>
        <name>substrate</name>
    </ligand>
</feature>
<dbReference type="PANTHER" id="PTHR42909">
    <property type="entry name" value="ZGC:136858"/>
    <property type="match status" value="1"/>
</dbReference>
<dbReference type="RefSeq" id="WP_261520036.1">
    <property type="nucleotide sequence ID" value="NZ_JAODNW010000008.1"/>
</dbReference>
<dbReference type="GO" id="GO:0016798">
    <property type="term" value="F:hydrolase activity, acting on glycosyl bonds"/>
    <property type="evidence" value="ECO:0007669"/>
    <property type="project" value="UniProtKB-KW"/>
</dbReference>
<evidence type="ECO:0000256" key="4">
    <source>
        <dbReference type="ARBA" id="ARBA00023239"/>
    </source>
</evidence>
<proteinExistence type="inferred from homology"/>
<dbReference type="InterPro" id="IPR007342">
    <property type="entry name" value="PsuG"/>
</dbReference>
<evidence type="ECO:0000313" key="8">
    <source>
        <dbReference type="Proteomes" id="UP001589755"/>
    </source>
</evidence>
<reference evidence="7 8" key="1">
    <citation type="submission" date="2024-09" db="EMBL/GenBank/DDBJ databases">
        <authorList>
            <person name="Sun Q."/>
            <person name="Mori K."/>
        </authorList>
    </citation>
    <scope>NUCLEOTIDE SEQUENCE [LARGE SCALE GENOMIC DNA]</scope>
    <source>
        <strain evidence="7 8">CCM 8543</strain>
    </source>
</reference>
<accession>A0ABV6D3B5</accession>
<keyword evidence="5 6" id="KW-0326">Glycosidase</keyword>
<feature type="binding site" evidence="6">
    <location>
        <position position="88"/>
    </location>
    <ligand>
        <name>substrate</name>
    </ligand>
</feature>
<dbReference type="HAMAP" id="MF_01876">
    <property type="entry name" value="PsiMP_glycosidase"/>
    <property type="match status" value="1"/>
</dbReference>
<comment type="catalytic activity">
    <reaction evidence="6">
        <text>D-ribose 5-phosphate + uracil = psi-UMP + H2O</text>
        <dbReference type="Rhea" id="RHEA:18337"/>
        <dbReference type="ChEBI" id="CHEBI:15377"/>
        <dbReference type="ChEBI" id="CHEBI:17568"/>
        <dbReference type="ChEBI" id="CHEBI:58380"/>
        <dbReference type="ChEBI" id="CHEBI:78346"/>
        <dbReference type="EC" id="4.2.1.70"/>
    </reaction>
</comment>